<proteinExistence type="predicted"/>
<accession>A0ACB7W5J9</accession>
<protein>
    <submittedName>
        <fullName evidence="1">Uncharacterized protein</fullName>
    </submittedName>
</protein>
<gene>
    <name evidence="1" type="ORF">IHE45_05G138100</name>
</gene>
<keyword evidence="2" id="KW-1185">Reference proteome</keyword>
<evidence type="ECO:0000313" key="1">
    <source>
        <dbReference type="EMBL" id="KAH7682685.1"/>
    </source>
</evidence>
<reference evidence="2" key="1">
    <citation type="journal article" date="2022" name="Nat. Commun.">
        <title>Chromosome evolution and the genetic basis of agronomically important traits in greater yam.</title>
        <authorList>
            <person name="Bredeson J.V."/>
            <person name="Lyons J.B."/>
            <person name="Oniyinde I.O."/>
            <person name="Okereke N.R."/>
            <person name="Kolade O."/>
            <person name="Nnabue I."/>
            <person name="Nwadili C.O."/>
            <person name="Hribova E."/>
            <person name="Parker M."/>
            <person name="Nwogha J."/>
            <person name="Shu S."/>
            <person name="Carlson J."/>
            <person name="Kariba R."/>
            <person name="Muthemba S."/>
            <person name="Knop K."/>
            <person name="Barton G.J."/>
            <person name="Sherwood A.V."/>
            <person name="Lopez-Montes A."/>
            <person name="Asiedu R."/>
            <person name="Jamnadass R."/>
            <person name="Muchugi A."/>
            <person name="Goodstein D."/>
            <person name="Egesi C.N."/>
            <person name="Featherston J."/>
            <person name="Asfaw A."/>
            <person name="Simpson G.G."/>
            <person name="Dolezel J."/>
            <person name="Hendre P.S."/>
            <person name="Van Deynze A."/>
            <person name="Kumar P.L."/>
            <person name="Obidiegwu J.E."/>
            <person name="Bhattacharjee R."/>
            <person name="Rokhsar D.S."/>
        </authorList>
    </citation>
    <scope>NUCLEOTIDE SEQUENCE [LARGE SCALE GENOMIC DNA]</scope>
    <source>
        <strain evidence="2">cv. TDa95/00328</strain>
    </source>
</reference>
<sequence length="161" mass="17220">MLTRTNILMLLFIVFSSAFVGNSFTSDVHDGETVNPTSPGSEEKCTCSPCGSTCNTPSLPPPSPPSPPSPPPPTIYSPPSPYCPPPPYYASSPPPPSYYGSNTPPPPTYYGYTPPSPNYVCCWKPPGILYPIDPSYSLSPDGRSSSMILHAFLCLFLLALL</sequence>
<dbReference type="Proteomes" id="UP000827976">
    <property type="component" value="Chromosome 5"/>
</dbReference>
<name>A0ACB7W5J9_DIOAL</name>
<comment type="caution">
    <text evidence="1">The sequence shown here is derived from an EMBL/GenBank/DDBJ whole genome shotgun (WGS) entry which is preliminary data.</text>
</comment>
<dbReference type="EMBL" id="CM037015">
    <property type="protein sequence ID" value="KAH7682685.1"/>
    <property type="molecule type" value="Genomic_DNA"/>
</dbReference>
<evidence type="ECO:0000313" key="2">
    <source>
        <dbReference type="Proteomes" id="UP000827976"/>
    </source>
</evidence>
<organism evidence="1 2">
    <name type="scientific">Dioscorea alata</name>
    <name type="common">Purple yam</name>
    <dbReference type="NCBI Taxonomy" id="55571"/>
    <lineage>
        <taxon>Eukaryota</taxon>
        <taxon>Viridiplantae</taxon>
        <taxon>Streptophyta</taxon>
        <taxon>Embryophyta</taxon>
        <taxon>Tracheophyta</taxon>
        <taxon>Spermatophyta</taxon>
        <taxon>Magnoliopsida</taxon>
        <taxon>Liliopsida</taxon>
        <taxon>Dioscoreales</taxon>
        <taxon>Dioscoreaceae</taxon>
        <taxon>Dioscorea</taxon>
    </lineage>
</organism>